<evidence type="ECO:0000256" key="6">
    <source>
        <dbReference type="ARBA" id="ARBA00022801"/>
    </source>
</evidence>
<keyword evidence="8 9" id="KW-0482">Metalloprotease</keyword>
<evidence type="ECO:0000256" key="9">
    <source>
        <dbReference type="RuleBase" id="RU004386"/>
    </source>
</evidence>
<dbReference type="EC" id="3.4.11.-" evidence="10"/>
<comment type="cofactor">
    <cofactor evidence="1 10">
        <name>Zn(2+)</name>
        <dbReference type="ChEBI" id="CHEBI:29105"/>
    </cofactor>
</comment>
<keyword evidence="6 9" id="KW-0378">Hydrolase</keyword>
<proteinExistence type="inferred from homology"/>
<dbReference type="Proteomes" id="UP000035548">
    <property type="component" value="Chromosome"/>
</dbReference>
<evidence type="ECO:0000256" key="7">
    <source>
        <dbReference type="ARBA" id="ARBA00022833"/>
    </source>
</evidence>
<gene>
    <name evidence="11" type="primary">apeB</name>
    <name evidence="11" type="ORF">CUTER_05455</name>
</gene>
<dbReference type="NCBIfam" id="NF002759">
    <property type="entry name" value="PRK02813.1"/>
    <property type="match status" value="1"/>
</dbReference>
<protein>
    <recommendedName>
        <fullName evidence="10">M18 family aminopeptidase</fullName>
        <ecNumber evidence="10">3.4.11.-</ecNumber>
    </recommendedName>
</protein>
<evidence type="ECO:0000256" key="10">
    <source>
        <dbReference type="RuleBase" id="RU004387"/>
    </source>
</evidence>
<dbReference type="GO" id="GO:0005737">
    <property type="term" value="C:cytoplasm"/>
    <property type="evidence" value="ECO:0007669"/>
    <property type="project" value="UniProtKB-ARBA"/>
</dbReference>
<dbReference type="GO" id="GO:0008237">
    <property type="term" value="F:metallopeptidase activity"/>
    <property type="evidence" value="ECO:0007669"/>
    <property type="project" value="UniProtKB-KW"/>
</dbReference>
<dbReference type="AlphaFoldDB" id="A0A0G3HGM2"/>
<keyword evidence="7 9" id="KW-0862">Zinc</keyword>
<evidence type="ECO:0000313" key="12">
    <source>
        <dbReference type="Proteomes" id="UP000035548"/>
    </source>
</evidence>
<dbReference type="SUPFAM" id="SSF53187">
    <property type="entry name" value="Zn-dependent exopeptidases"/>
    <property type="match status" value="1"/>
</dbReference>
<reference evidence="11 12" key="1">
    <citation type="journal article" date="2015" name="Genome Announc.">
        <title>Virulence Factor Genes Detected in the Complete Genome Sequence of Corynebacterium uterequi DSM 45634, Isolated from the Uterus of a Maiden Mare.</title>
        <authorList>
            <person name="Ruckert C."/>
            <person name="Kriete M."/>
            <person name="Jaenicke S."/>
            <person name="Winkler A."/>
            <person name="Tauch A."/>
        </authorList>
    </citation>
    <scope>NUCLEOTIDE SEQUENCE [LARGE SCALE GENOMIC DNA]</scope>
    <source>
        <strain evidence="11 12">DSM 45634</strain>
    </source>
</reference>
<organism evidence="11 12">
    <name type="scientific">Corynebacterium uterequi</name>
    <dbReference type="NCBI Taxonomy" id="1072256"/>
    <lineage>
        <taxon>Bacteria</taxon>
        <taxon>Bacillati</taxon>
        <taxon>Actinomycetota</taxon>
        <taxon>Actinomycetes</taxon>
        <taxon>Mycobacteriales</taxon>
        <taxon>Corynebacteriaceae</taxon>
        <taxon>Corynebacterium</taxon>
    </lineage>
</organism>
<sequence length="387" mass="40790">MVASPSAFHAAHEVARHLGFPRQLEQDNFDASVGGHTIIRGGAVVSYVIPPNPRGVRIIGAHTDSPGLMLKPRPDYQAFGFDQVGVEVYGGPILESFFDRELTVAGRVVLLDGTEHLVSTGPALRLANLAIHLGREDIDRQAHLSPISLVGPIMEAVAGELGVEVTDIAGHELITVDAQPAAITGDVVTSARLDNLSSVFAGMIALERAARDVGELDDVVVLAAFNHEEVGSASAQGAAGSLLEDLLYRLAGALGKDPRQLIAASSCVSADAAHSIHPNYPHKHDPQHRPVLGAGPVTKVNANQRYASDAATIALWERASAGIDHQVFVSNNSVRCGSTIGPITATRLGIPTVDVGVPLLSMHSAREMMSLRDEISLIDALEAYLTS</sequence>
<dbReference type="SUPFAM" id="SSF101821">
    <property type="entry name" value="Aminopeptidase/glucanase lid domain"/>
    <property type="match status" value="1"/>
</dbReference>
<evidence type="ECO:0000256" key="2">
    <source>
        <dbReference type="ARBA" id="ARBA00008290"/>
    </source>
</evidence>
<keyword evidence="5 9" id="KW-0479">Metal-binding</keyword>
<reference evidence="12" key="2">
    <citation type="submission" date="2015-05" db="EMBL/GenBank/DDBJ databases">
        <title>Complete genome sequence of Corynebacterium uterequi DSM 45634, isolated from the uterus of a maiden mare.</title>
        <authorList>
            <person name="Ruckert C."/>
            <person name="Albersmeier A."/>
            <person name="Winkler A."/>
            <person name="Tauch A."/>
        </authorList>
    </citation>
    <scope>NUCLEOTIDE SEQUENCE [LARGE SCALE GENOMIC DNA]</scope>
    <source>
        <strain evidence="12">DSM 45634</strain>
    </source>
</reference>
<evidence type="ECO:0000313" key="11">
    <source>
        <dbReference type="EMBL" id="AKK11088.1"/>
    </source>
</evidence>
<dbReference type="PANTHER" id="PTHR28570">
    <property type="entry name" value="ASPARTYL AMINOPEPTIDASE"/>
    <property type="match status" value="1"/>
</dbReference>
<dbReference type="EMBL" id="CP011546">
    <property type="protein sequence ID" value="AKK11088.1"/>
    <property type="molecule type" value="Genomic_DNA"/>
</dbReference>
<dbReference type="GO" id="GO:0006508">
    <property type="term" value="P:proteolysis"/>
    <property type="evidence" value="ECO:0007669"/>
    <property type="project" value="UniProtKB-KW"/>
</dbReference>
<name>A0A0G3HGM2_9CORY</name>
<dbReference type="PANTHER" id="PTHR28570:SF3">
    <property type="entry name" value="ASPARTYL AMINOPEPTIDASE"/>
    <property type="match status" value="1"/>
</dbReference>
<evidence type="ECO:0000256" key="3">
    <source>
        <dbReference type="ARBA" id="ARBA00022438"/>
    </source>
</evidence>
<dbReference type="Pfam" id="PF02127">
    <property type="entry name" value="Peptidase_M18"/>
    <property type="match status" value="1"/>
</dbReference>
<dbReference type="Gene3D" id="2.30.250.10">
    <property type="entry name" value="Aminopeptidase i, Domain 2"/>
    <property type="match status" value="1"/>
</dbReference>
<dbReference type="GO" id="GO:0008270">
    <property type="term" value="F:zinc ion binding"/>
    <property type="evidence" value="ECO:0007669"/>
    <property type="project" value="InterPro"/>
</dbReference>
<dbReference type="KEGG" id="cut:CUTER_05455"/>
<dbReference type="PATRIC" id="fig|1072256.5.peg.1078"/>
<comment type="similarity">
    <text evidence="2 9">Belongs to the peptidase M18 family.</text>
</comment>
<dbReference type="InterPro" id="IPR001948">
    <property type="entry name" value="Peptidase_M18"/>
</dbReference>
<dbReference type="GO" id="GO:0004177">
    <property type="term" value="F:aminopeptidase activity"/>
    <property type="evidence" value="ECO:0007669"/>
    <property type="project" value="UniProtKB-KW"/>
</dbReference>
<keyword evidence="3 9" id="KW-0031">Aminopeptidase</keyword>
<dbReference type="Gene3D" id="3.40.630.10">
    <property type="entry name" value="Zn peptidases"/>
    <property type="match status" value="1"/>
</dbReference>
<evidence type="ECO:0000256" key="1">
    <source>
        <dbReference type="ARBA" id="ARBA00001947"/>
    </source>
</evidence>
<keyword evidence="12" id="KW-1185">Reference proteome</keyword>
<dbReference type="PRINTS" id="PR00932">
    <property type="entry name" value="AMINO1PTASE"/>
</dbReference>
<evidence type="ECO:0000256" key="8">
    <source>
        <dbReference type="ARBA" id="ARBA00023049"/>
    </source>
</evidence>
<evidence type="ECO:0000256" key="4">
    <source>
        <dbReference type="ARBA" id="ARBA00022670"/>
    </source>
</evidence>
<dbReference type="InterPro" id="IPR023358">
    <property type="entry name" value="Peptidase_M18_dom2"/>
</dbReference>
<evidence type="ECO:0000256" key="5">
    <source>
        <dbReference type="ARBA" id="ARBA00022723"/>
    </source>
</evidence>
<keyword evidence="4 9" id="KW-0645">Protease</keyword>
<accession>A0A0G3HGM2</accession>
<dbReference type="STRING" id="1072256.CUTER_05455"/>